<gene>
    <name evidence="2" type="ORF">FGD71_016470</name>
</gene>
<dbReference type="EMBL" id="VCHX02000123">
    <property type="protein sequence ID" value="TPQ21239.1"/>
    <property type="molecule type" value="Genomic_DNA"/>
</dbReference>
<dbReference type="Proteomes" id="UP000317378">
    <property type="component" value="Unassembled WGS sequence"/>
</dbReference>
<feature type="region of interest" description="Disordered" evidence="1">
    <location>
        <begin position="50"/>
        <end position="74"/>
    </location>
</feature>
<accession>A0A505DM75</accession>
<evidence type="ECO:0000256" key="1">
    <source>
        <dbReference type="SAM" id="MobiDB-lite"/>
    </source>
</evidence>
<organism evidence="2 3">
    <name type="scientific">Streptomyces sporangiiformans</name>
    <dbReference type="NCBI Taxonomy" id="2315329"/>
    <lineage>
        <taxon>Bacteria</taxon>
        <taxon>Bacillati</taxon>
        <taxon>Actinomycetota</taxon>
        <taxon>Actinomycetes</taxon>
        <taxon>Kitasatosporales</taxon>
        <taxon>Streptomycetaceae</taxon>
        <taxon>Streptomyces</taxon>
    </lineage>
</organism>
<evidence type="ECO:0000313" key="2">
    <source>
        <dbReference type="EMBL" id="TPQ21239.1"/>
    </source>
</evidence>
<name>A0A505DM75_9ACTN</name>
<reference evidence="2 3" key="1">
    <citation type="submission" date="2019-06" db="EMBL/GenBank/DDBJ databases">
        <title>Streptomyces sporangiiformans sp. nov., a novel actinomycete isolated from soil in Mount Song.</title>
        <authorList>
            <person name="Han L."/>
        </authorList>
    </citation>
    <scope>NUCLEOTIDE SEQUENCE [LARGE SCALE GENOMIC DNA]</scope>
    <source>
        <strain evidence="2 3">NEAU-SSA 1</strain>
    </source>
</reference>
<dbReference type="AlphaFoldDB" id="A0A505DM75"/>
<proteinExistence type="predicted"/>
<sequence>MRGCPLPRRATRETLDGPGLRNLLNTLHPLSDTELEKLMREKKIDHRVCAMPAPGPWKRTSPVPRPYLDRGSEG</sequence>
<evidence type="ECO:0000313" key="3">
    <source>
        <dbReference type="Proteomes" id="UP000317378"/>
    </source>
</evidence>
<comment type="caution">
    <text evidence="2">The sequence shown here is derived from an EMBL/GenBank/DDBJ whole genome shotgun (WGS) entry which is preliminary data.</text>
</comment>
<keyword evidence="3" id="KW-1185">Reference proteome</keyword>
<protein>
    <submittedName>
        <fullName evidence="2">Uncharacterized protein</fullName>
    </submittedName>
</protein>